<dbReference type="PANTHER" id="PTHR31451">
    <property type="match status" value="1"/>
</dbReference>
<gene>
    <name evidence="1" type="ordered locus">VIT_14s0006g00190</name>
</gene>
<dbReference type="Proteomes" id="UP000009183">
    <property type="component" value="Chromosome 14"/>
</dbReference>
<proteinExistence type="predicted"/>
<dbReference type="GO" id="GO:0004553">
    <property type="term" value="F:hydrolase activity, hydrolyzing O-glycosyl compounds"/>
    <property type="evidence" value="ECO:0007669"/>
    <property type="project" value="InterPro"/>
</dbReference>
<protein>
    <submittedName>
        <fullName evidence="1">Uncharacterized protein</fullName>
    </submittedName>
</protein>
<reference evidence="2" key="1">
    <citation type="journal article" date="2007" name="Nature">
        <title>The grapevine genome sequence suggests ancestral hexaploidization in major angiosperm phyla.</title>
        <authorList>
            <consortium name="The French-Italian Public Consortium for Grapevine Genome Characterization."/>
            <person name="Jaillon O."/>
            <person name="Aury J.-M."/>
            <person name="Noel B."/>
            <person name="Policriti A."/>
            <person name="Clepet C."/>
            <person name="Casagrande A."/>
            <person name="Choisne N."/>
            <person name="Aubourg S."/>
            <person name="Vitulo N."/>
            <person name="Jubin C."/>
            <person name="Vezzi A."/>
            <person name="Legeai F."/>
            <person name="Hugueney P."/>
            <person name="Dasilva C."/>
            <person name="Horner D."/>
            <person name="Mica E."/>
            <person name="Jublot D."/>
            <person name="Poulain J."/>
            <person name="Bruyere C."/>
            <person name="Billault A."/>
            <person name="Segurens B."/>
            <person name="Gouyvenoux M."/>
            <person name="Ugarte E."/>
            <person name="Cattonaro F."/>
            <person name="Anthouard V."/>
            <person name="Vico V."/>
            <person name="Del Fabbro C."/>
            <person name="Alaux M."/>
            <person name="Di Gaspero G."/>
            <person name="Dumas V."/>
            <person name="Felice N."/>
            <person name="Paillard S."/>
            <person name="Juman I."/>
            <person name="Moroldo M."/>
            <person name="Scalabrin S."/>
            <person name="Canaguier A."/>
            <person name="Le Clainche I."/>
            <person name="Malacrida G."/>
            <person name="Durand E."/>
            <person name="Pesole G."/>
            <person name="Laucou V."/>
            <person name="Chatelet P."/>
            <person name="Merdinoglu D."/>
            <person name="Delledonne M."/>
            <person name="Pezzotti M."/>
            <person name="Lecharny A."/>
            <person name="Scarpelli C."/>
            <person name="Artiguenave F."/>
            <person name="Pe M.E."/>
            <person name="Valle G."/>
            <person name="Morgante M."/>
            <person name="Caboche M."/>
            <person name="Adam-Blondon A.-F."/>
            <person name="Weissenbach J."/>
            <person name="Quetier F."/>
            <person name="Wincker P."/>
        </authorList>
    </citation>
    <scope>NUCLEOTIDE SEQUENCE [LARGE SCALE GENOMIC DNA]</scope>
    <source>
        <strain evidence="2">cv. Pinot noir / PN40024</strain>
    </source>
</reference>
<dbReference type="STRING" id="29760.F6HSG5"/>
<keyword evidence="2" id="KW-1185">Reference proteome</keyword>
<dbReference type="InParanoid" id="F6HSG5"/>
<name>F6HSG5_VITVI</name>
<organism evidence="1 2">
    <name type="scientific">Vitis vinifera</name>
    <name type="common">Grape</name>
    <dbReference type="NCBI Taxonomy" id="29760"/>
    <lineage>
        <taxon>Eukaryota</taxon>
        <taxon>Viridiplantae</taxon>
        <taxon>Streptophyta</taxon>
        <taxon>Embryophyta</taxon>
        <taxon>Tracheophyta</taxon>
        <taxon>Spermatophyta</taxon>
        <taxon>Magnoliopsida</taxon>
        <taxon>eudicotyledons</taxon>
        <taxon>Gunneridae</taxon>
        <taxon>Pentapetalae</taxon>
        <taxon>rosids</taxon>
        <taxon>Vitales</taxon>
        <taxon>Vitaceae</taxon>
        <taxon>Viteae</taxon>
        <taxon>Vitis</taxon>
    </lineage>
</organism>
<dbReference type="HOGENOM" id="CLU_2712439_0_0_1"/>
<dbReference type="OrthoDB" id="406631at2759"/>
<sequence length="78" mass="8840">MASMPTWLMYLVPDPSQQAKVSVAFREASSHGLLVAKIWVFSDDENRPFQFSPGFHSQQIPKVAYYQTYLSARRGGIC</sequence>
<dbReference type="AlphaFoldDB" id="F6HSG5"/>
<dbReference type="EMBL" id="FN596245">
    <property type="protein sequence ID" value="CCB57605.1"/>
    <property type="molecule type" value="Genomic_DNA"/>
</dbReference>
<dbReference type="InterPro" id="IPR045053">
    <property type="entry name" value="MAN-like"/>
</dbReference>
<evidence type="ECO:0000313" key="2">
    <source>
        <dbReference type="Proteomes" id="UP000009183"/>
    </source>
</evidence>
<evidence type="ECO:0000313" key="1">
    <source>
        <dbReference type="EMBL" id="CCB57605.1"/>
    </source>
</evidence>
<accession>F6HSG5</accession>
<dbReference type="Gene3D" id="3.20.20.80">
    <property type="entry name" value="Glycosidases"/>
    <property type="match status" value="1"/>
</dbReference>
<dbReference type="PaxDb" id="29760-VIT_14s0006g00190.t01"/>
<dbReference type="PANTHER" id="PTHR31451:SF64">
    <property type="entry name" value="MANNAN ENDO-1,4-BETA-MANNOSIDASE 7"/>
    <property type="match status" value="1"/>
</dbReference>